<proteinExistence type="predicted"/>
<dbReference type="EMBL" id="AM889285">
    <property type="protein sequence ID" value="CAP57200.1"/>
    <property type="molecule type" value="Genomic_DNA"/>
</dbReference>
<protein>
    <submittedName>
        <fullName evidence="1">Uncharacterized protein</fullName>
    </submittedName>
</protein>
<reference evidence="1 2" key="1">
    <citation type="journal article" date="2009" name="BMC Genomics">
        <title>Complete genome sequence of the sugarcane nitrogen-fixing endophyte Gluconacetobacter diazotrophicus Pal5.</title>
        <authorList>
            <person name="Bertalan M."/>
            <person name="Albano R."/>
            <person name="Padua V."/>
            <person name="Rouws L."/>
            <person name="Rojas C."/>
            <person name="Hemerly A."/>
            <person name="Teixeira K."/>
            <person name="Schwab S."/>
            <person name="Araujo J."/>
            <person name="Oliveira A."/>
            <person name="Franca L."/>
            <person name="Magalhaes V."/>
            <person name="Alqueres S."/>
            <person name="Cardoso A."/>
            <person name="Almeida W."/>
            <person name="Loureiro M.M."/>
            <person name="Nogueira E."/>
            <person name="Cidade D."/>
            <person name="Oliveira D."/>
            <person name="Simao T."/>
            <person name="Macedo J."/>
            <person name="Valadao A."/>
            <person name="Dreschsel M."/>
            <person name="Freitas F."/>
            <person name="Vidal M."/>
            <person name="Guedes H."/>
            <person name="Rodrigues E."/>
            <person name="Meneses C."/>
            <person name="Brioso P."/>
            <person name="Pozzer L."/>
            <person name="Figueiredo D."/>
            <person name="Montano H."/>
            <person name="Junior J."/>
            <person name="Filho G."/>
            <person name="Flores V."/>
            <person name="Ferreira B."/>
            <person name="Branco A."/>
            <person name="Gonzalez P."/>
            <person name="Guillobel H."/>
            <person name="Lemos M."/>
            <person name="Seibel L."/>
            <person name="Macedo J."/>
            <person name="Alves-Ferreira M."/>
            <person name="Sachetto-Martins G."/>
            <person name="Coelho A."/>
            <person name="Santos E."/>
            <person name="Amaral G."/>
            <person name="Neves A."/>
            <person name="Pacheco A.B."/>
            <person name="Carvalho D."/>
            <person name="Lery L."/>
            <person name="Bisch P."/>
            <person name="Rossle S.C."/>
            <person name="Urmenyi T."/>
            <person name="Kruger W.V."/>
            <person name="Martins O."/>
            <person name="Baldani J.I."/>
            <person name="Ferreira P.C."/>
        </authorList>
    </citation>
    <scope>NUCLEOTIDE SEQUENCE [LARGE SCALE GENOMIC DNA]</scope>
    <source>
        <strain evidence="2">ATCC 49037 / DSM 5601 / CCUG 37298 / CIP 103539 / LMG 7603 / PAl5</strain>
    </source>
</reference>
<organism evidence="1 2">
    <name type="scientific">Gluconacetobacter diazotrophicus (strain ATCC 49037 / DSM 5601 / CCUG 37298 / CIP 103539 / LMG 7603 / PAl5)</name>
    <dbReference type="NCBI Taxonomy" id="272568"/>
    <lineage>
        <taxon>Bacteria</taxon>
        <taxon>Pseudomonadati</taxon>
        <taxon>Pseudomonadota</taxon>
        <taxon>Alphaproteobacteria</taxon>
        <taxon>Acetobacterales</taxon>
        <taxon>Acetobacteraceae</taxon>
        <taxon>Gluconacetobacter</taxon>
    </lineage>
</organism>
<sequence>MESFPVLFLCRGRNAWTAPPFLILSGHSSAGIPVNLRQTGAAGQSL</sequence>
<gene>
    <name evidence="1" type="ordered locus">GDI3257</name>
</gene>
<keyword evidence="2" id="KW-1185">Reference proteome</keyword>
<dbReference type="AlphaFoldDB" id="A9H127"/>
<name>A9H127_GLUDA</name>
<evidence type="ECO:0000313" key="2">
    <source>
        <dbReference type="Proteomes" id="UP000001176"/>
    </source>
</evidence>
<accession>A9H127</accession>
<dbReference type="Proteomes" id="UP000001176">
    <property type="component" value="Chromosome"/>
</dbReference>
<evidence type="ECO:0000313" key="1">
    <source>
        <dbReference type="EMBL" id="CAP57200.1"/>
    </source>
</evidence>
<dbReference type="KEGG" id="gdi:GDI3257"/>